<evidence type="ECO:0000313" key="3">
    <source>
        <dbReference type="Proteomes" id="UP000539957"/>
    </source>
</evidence>
<feature type="compositionally biased region" description="Low complexity" evidence="1">
    <location>
        <begin position="88"/>
        <end position="102"/>
    </location>
</feature>
<evidence type="ECO:0000313" key="2">
    <source>
        <dbReference type="EMBL" id="MBB4799213.1"/>
    </source>
</evidence>
<organism evidence="2 3">
    <name type="scientific">Brevundimonas bullata</name>
    <dbReference type="NCBI Taxonomy" id="13160"/>
    <lineage>
        <taxon>Bacteria</taxon>
        <taxon>Pseudomonadati</taxon>
        <taxon>Pseudomonadota</taxon>
        <taxon>Alphaproteobacteria</taxon>
        <taxon>Caulobacterales</taxon>
        <taxon>Caulobacteraceae</taxon>
        <taxon>Brevundimonas</taxon>
    </lineage>
</organism>
<dbReference type="SUPFAM" id="SSF75708">
    <property type="entry name" value="Chemotaxis phosphatase CheZ"/>
    <property type="match status" value="1"/>
</dbReference>
<dbReference type="EMBL" id="JACHKY010000005">
    <property type="protein sequence ID" value="MBB4799213.1"/>
    <property type="molecule type" value="Genomic_DNA"/>
</dbReference>
<dbReference type="AlphaFoldDB" id="A0A7W7IS04"/>
<dbReference type="RefSeq" id="WP_184272056.1">
    <property type="nucleotide sequence ID" value="NZ_JACHKY010000005.1"/>
</dbReference>
<feature type="region of interest" description="Disordered" evidence="1">
    <location>
        <begin position="79"/>
        <end position="102"/>
    </location>
</feature>
<evidence type="ECO:0000256" key="1">
    <source>
        <dbReference type="SAM" id="MobiDB-lite"/>
    </source>
</evidence>
<keyword evidence="3" id="KW-1185">Reference proteome</keyword>
<comment type="caution">
    <text evidence="2">The sequence shown here is derived from an EMBL/GenBank/DDBJ whole genome shotgun (WGS) entry which is preliminary data.</text>
</comment>
<dbReference type="Proteomes" id="UP000539957">
    <property type="component" value="Unassembled WGS sequence"/>
</dbReference>
<sequence>MSQTDDIVAEIRRDLAMAAEVLMAASEAGLRDVALLRQGDDTALARIENGFLSVLEACAFEDLIGQRLAQLQGAAAADSLENGPARHGQGLDQAAADDLFDA</sequence>
<name>A0A7W7IS04_9CAUL</name>
<gene>
    <name evidence="2" type="ORF">HNP32_002969</name>
</gene>
<protein>
    <submittedName>
        <fullName evidence="2">Uncharacterized protein</fullName>
    </submittedName>
</protein>
<accession>A0A7W7IS04</accession>
<proteinExistence type="predicted"/>
<reference evidence="2 3" key="1">
    <citation type="submission" date="2020-08" db="EMBL/GenBank/DDBJ databases">
        <title>Functional genomics of gut bacteria from endangered species of beetles.</title>
        <authorList>
            <person name="Carlos-Shanley C."/>
        </authorList>
    </citation>
    <scope>NUCLEOTIDE SEQUENCE [LARGE SCALE GENOMIC DNA]</scope>
    <source>
        <strain evidence="2 3">S00123</strain>
    </source>
</reference>